<reference evidence="1 2" key="1">
    <citation type="journal article" date="2012" name="Appl. Environ. Microbiol.">
        <title>Short-read sequencing for genomic analysis of the brown rot fungus Fibroporia radiculosa.</title>
        <authorList>
            <person name="Tang J.D."/>
            <person name="Perkins A.D."/>
            <person name="Sonstegard T.S."/>
            <person name="Schroeder S.G."/>
            <person name="Burgess S.C."/>
            <person name="Diehl S.V."/>
        </authorList>
    </citation>
    <scope>NUCLEOTIDE SEQUENCE [LARGE SCALE GENOMIC DNA]</scope>
    <source>
        <strain evidence="1 2">TFFH 294</strain>
    </source>
</reference>
<dbReference type="InterPro" id="IPR029044">
    <property type="entry name" value="Nucleotide-diphossugar_trans"/>
</dbReference>
<dbReference type="RefSeq" id="XP_012183037.1">
    <property type="nucleotide sequence ID" value="XM_012327647.1"/>
</dbReference>
<accession>J4H3S5</accession>
<dbReference type="InParanoid" id="J4H3S5"/>
<dbReference type="HOGENOM" id="CLU_041578_0_0_1"/>
<dbReference type="EMBL" id="HE797127">
    <property type="protein sequence ID" value="CCM03754.1"/>
    <property type="molecule type" value="Genomic_DNA"/>
</dbReference>
<sequence>MPPLPSWRQIFHVAQTIAIPVVIALAVSYVQTKTKSDATPPSLYLPVLGDIGFIPRKFPVTYRLDAEDFADYERVQNTSIINAPDTTAVILNWSRFPNVLLITSLLCGPWLRDTVAKVVVWNNSPRTLTYEDFKNTGCAKDQLVIHNSQGNMYFQGRFMACAGVGTPYCFIQDDDFLIRPEILQTLRAQISSSNTSHAIHLLPPDEHLSSSLREIHVPKPDPSYLSDIHTSFAWLGHGTIMHRSKADEFLALMRRLRVTPEEMKMADNYFTILSNRVPEFWFDQDFPLGGGQAFTVGEEGDERNRRHILRAAEYLDSIVRCGSASCDSADDSTKPSLARMPYTSLAVHPPPTPWTRAACKGATCMLETNIKLLPDTITHTSASAAHMVSLGQENLEKIGEAGKRHYENHPPSHAVDTRPDTAFKSLGGARKGDTIALDILSDISDVHEWKAIEMVWLVDADTEQILQASTFESSTDNQRWRPALHRPVCDYTSIANPASGGDQGSAKTLRECSVQMVLSSTALHLYANGRYFRVRLNEDQEKPWTVYEVWLRGL</sequence>
<proteinExistence type="predicted"/>
<gene>
    <name evidence="1" type="ORF">FIBRA_05900</name>
</gene>
<protein>
    <submittedName>
        <fullName evidence="1">Uncharacterized protein</fullName>
    </submittedName>
</protein>
<keyword evidence="2" id="KW-1185">Reference proteome</keyword>
<dbReference type="SUPFAM" id="SSF53448">
    <property type="entry name" value="Nucleotide-diphospho-sugar transferases"/>
    <property type="match status" value="1"/>
</dbReference>
<evidence type="ECO:0000313" key="2">
    <source>
        <dbReference type="Proteomes" id="UP000006352"/>
    </source>
</evidence>
<dbReference type="Proteomes" id="UP000006352">
    <property type="component" value="Unassembled WGS sequence"/>
</dbReference>
<organism evidence="1 2">
    <name type="scientific">Fibroporia radiculosa</name>
    <dbReference type="NCBI Taxonomy" id="599839"/>
    <lineage>
        <taxon>Eukaryota</taxon>
        <taxon>Fungi</taxon>
        <taxon>Dikarya</taxon>
        <taxon>Basidiomycota</taxon>
        <taxon>Agaricomycotina</taxon>
        <taxon>Agaricomycetes</taxon>
        <taxon>Polyporales</taxon>
        <taxon>Fibroporiaceae</taxon>
        <taxon>Fibroporia</taxon>
    </lineage>
</organism>
<dbReference type="Gene3D" id="2.60.120.260">
    <property type="entry name" value="Galactose-binding domain-like"/>
    <property type="match status" value="1"/>
</dbReference>
<name>J4H3S5_9APHY</name>
<dbReference type="OrthoDB" id="1684102at2759"/>
<dbReference type="AlphaFoldDB" id="J4H3S5"/>
<dbReference type="GeneID" id="24098665"/>
<dbReference type="STRING" id="599839.J4H3S5"/>
<evidence type="ECO:0000313" key="1">
    <source>
        <dbReference type="EMBL" id="CCM03754.1"/>
    </source>
</evidence>